<proteinExistence type="predicted"/>
<dbReference type="RefSeq" id="WP_182416032.1">
    <property type="nucleotide sequence ID" value="NZ_CP055153.1"/>
</dbReference>
<dbReference type="KEGG" id="add:HUW48_12740"/>
<reference evidence="1 2" key="2">
    <citation type="submission" date="2020-08" db="EMBL/GenBank/DDBJ databases">
        <title>Adhaeribacter dokdonensis sp. nov., isolated from the rhizosphere of Elymus tsukushiensis, a plant native to the Dokdo Islands, Republic of Korea.</title>
        <authorList>
            <person name="Ghim S.Y."/>
        </authorList>
    </citation>
    <scope>NUCLEOTIDE SEQUENCE [LARGE SCALE GENOMIC DNA]</scope>
    <source>
        <strain evidence="1 2">KUDC8001</strain>
    </source>
</reference>
<accession>A0A7L7L7R4</accession>
<keyword evidence="2" id="KW-1185">Reference proteome</keyword>
<gene>
    <name evidence="1" type="ORF">HUW48_12740</name>
</gene>
<name>A0A7L7L7R4_9BACT</name>
<evidence type="ECO:0000313" key="1">
    <source>
        <dbReference type="EMBL" id="QMU28850.1"/>
    </source>
</evidence>
<dbReference type="Proteomes" id="UP000514509">
    <property type="component" value="Chromosome"/>
</dbReference>
<organism evidence="1 2">
    <name type="scientific">Adhaeribacter radiodurans</name>
    <dbReference type="NCBI Taxonomy" id="2745197"/>
    <lineage>
        <taxon>Bacteria</taxon>
        <taxon>Pseudomonadati</taxon>
        <taxon>Bacteroidota</taxon>
        <taxon>Cytophagia</taxon>
        <taxon>Cytophagales</taxon>
        <taxon>Hymenobacteraceae</taxon>
        <taxon>Adhaeribacter</taxon>
    </lineage>
</organism>
<reference evidence="1 2" key="1">
    <citation type="submission" date="2020-06" db="EMBL/GenBank/DDBJ databases">
        <authorList>
            <person name="Hwang Y.J."/>
        </authorList>
    </citation>
    <scope>NUCLEOTIDE SEQUENCE [LARGE SCALE GENOMIC DNA]</scope>
    <source>
        <strain evidence="1 2">KUDC8001</strain>
    </source>
</reference>
<sequence length="48" mass="5032">MAGGPRLALSGGLANLGSLRCAMLLPQHRNAKRPSTAKLVSVLVATWF</sequence>
<protein>
    <submittedName>
        <fullName evidence="1">Uncharacterized protein</fullName>
    </submittedName>
</protein>
<dbReference type="AlphaFoldDB" id="A0A7L7L7R4"/>
<evidence type="ECO:0000313" key="2">
    <source>
        <dbReference type="Proteomes" id="UP000514509"/>
    </source>
</evidence>
<dbReference type="EMBL" id="CP055153">
    <property type="protein sequence ID" value="QMU28850.1"/>
    <property type="molecule type" value="Genomic_DNA"/>
</dbReference>